<evidence type="ECO:0000313" key="2">
    <source>
        <dbReference type="Proteomes" id="UP001177260"/>
    </source>
</evidence>
<gene>
    <name evidence="1" type="ORF">N8T08_004498</name>
</gene>
<name>A0ACC3B4C8_9EURO</name>
<dbReference type="Proteomes" id="UP001177260">
    <property type="component" value="Unassembled WGS sequence"/>
</dbReference>
<accession>A0ACC3B4C8</accession>
<keyword evidence="2" id="KW-1185">Reference proteome</keyword>
<proteinExistence type="predicted"/>
<protein>
    <submittedName>
        <fullName evidence="1">Uncharacterized protein</fullName>
    </submittedName>
</protein>
<evidence type="ECO:0000313" key="1">
    <source>
        <dbReference type="EMBL" id="KAK1145069.1"/>
    </source>
</evidence>
<sequence>MAPLTRLRASSTHIPLPIAETYYAQRASVPGTLLIAEATMISPAGSGVPHAPGIWTPAQISSWKRVTDAVHAKGSHIILQLVAPGRAADPATLKAETGREVAAPSAIPMAEGATVPVALSEEEIHALIRDFAAAGQNAIQAGFDGVEVHGANGYLVDLFTQDVSNRRTDSWGGSIENRARFGIEVARALCAAIGPERVGFRISPWNTWQGMKMAEPEGQFTYLVRKLRELRLGYLHVIESRVINSVDCEKSEGIEPFLEAWGREAPVLVAGGYNQLNAGDIDTVYQDHEVGIVFGRHFLANPDLPFRLKNGIPLQKYDRETFYTPVQAEGYLDYPFSAEFEASLKN</sequence>
<comment type="caution">
    <text evidence="1">The sequence shown here is derived from an EMBL/GenBank/DDBJ whole genome shotgun (WGS) entry which is preliminary data.</text>
</comment>
<organism evidence="1 2">
    <name type="scientific">Aspergillus melleus</name>
    <dbReference type="NCBI Taxonomy" id="138277"/>
    <lineage>
        <taxon>Eukaryota</taxon>
        <taxon>Fungi</taxon>
        <taxon>Dikarya</taxon>
        <taxon>Ascomycota</taxon>
        <taxon>Pezizomycotina</taxon>
        <taxon>Eurotiomycetes</taxon>
        <taxon>Eurotiomycetidae</taxon>
        <taxon>Eurotiales</taxon>
        <taxon>Aspergillaceae</taxon>
        <taxon>Aspergillus</taxon>
        <taxon>Aspergillus subgen. Circumdati</taxon>
    </lineage>
</organism>
<reference evidence="1 2" key="1">
    <citation type="journal article" date="2023" name="ACS Omega">
        <title>Identification of the Neoaspergillic Acid Biosynthesis Gene Cluster by Establishing an In Vitro CRISPR-Ribonucleoprotein Genetic System in Aspergillus melleus.</title>
        <authorList>
            <person name="Yuan B."/>
            <person name="Grau M.F."/>
            <person name="Murata R.M."/>
            <person name="Torok T."/>
            <person name="Venkateswaran K."/>
            <person name="Stajich J.E."/>
            <person name="Wang C.C.C."/>
        </authorList>
    </citation>
    <scope>NUCLEOTIDE SEQUENCE [LARGE SCALE GENOMIC DNA]</scope>
    <source>
        <strain evidence="1 2">IMV 1140</strain>
    </source>
</reference>
<dbReference type="EMBL" id="JAOPJF010000026">
    <property type="protein sequence ID" value="KAK1145069.1"/>
    <property type="molecule type" value="Genomic_DNA"/>
</dbReference>